<dbReference type="AlphaFoldDB" id="A0A917U9R8"/>
<evidence type="ECO:0000313" key="2">
    <source>
        <dbReference type="Proteomes" id="UP000642070"/>
    </source>
</evidence>
<comment type="caution">
    <text evidence="1">The sequence shown here is derived from an EMBL/GenBank/DDBJ whole genome shotgun (WGS) entry which is preliminary data.</text>
</comment>
<proteinExistence type="predicted"/>
<gene>
    <name evidence="1" type="ORF">GCM10007977_083830</name>
</gene>
<reference evidence="1" key="2">
    <citation type="submission" date="2020-09" db="EMBL/GenBank/DDBJ databases">
        <authorList>
            <person name="Sun Q."/>
            <person name="Ohkuma M."/>
        </authorList>
    </citation>
    <scope>NUCLEOTIDE SEQUENCE</scope>
    <source>
        <strain evidence="1">JCM 19831</strain>
    </source>
</reference>
<protein>
    <submittedName>
        <fullName evidence="1">Uncharacterized protein</fullName>
    </submittedName>
</protein>
<accession>A0A917U9R8</accession>
<reference evidence="1" key="1">
    <citation type="journal article" date="2014" name="Int. J. Syst. Evol. Microbiol.">
        <title>Complete genome sequence of Corynebacterium casei LMG S-19264T (=DSM 44701T), isolated from a smear-ripened cheese.</title>
        <authorList>
            <consortium name="US DOE Joint Genome Institute (JGI-PGF)"/>
            <person name="Walter F."/>
            <person name="Albersmeier A."/>
            <person name="Kalinowski J."/>
            <person name="Ruckert C."/>
        </authorList>
    </citation>
    <scope>NUCLEOTIDE SEQUENCE</scope>
    <source>
        <strain evidence="1">JCM 19831</strain>
    </source>
</reference>
<organism evidence="1 2">
    <name type="scientific">Dactylosporangium sucinum</name>
    <dbReference type="NCBI Taxonomy" id="1424081"/>
    <lineage>
        <taxon>Bacteria</taxon>
        <taxon>Bacillati</taxon>
        <taxon>Actinomycetota</taxon>
        <taxon>Actinomycetes</taxon>
        <taxon>Micromonosporales</taxon>
        <taxon>Micromonosporaceae</taxon>
        <taxon>Dactylosporangium</taxon>
    </lineage>
</organism>
<dbReference type="Proteomes" id="UP000642070">
    <property type="component" value="Unassembled WGS sequence"/>
</dbReference>
<sequence length="51" mass="5711">MVEAGDWAVELPSPLLLHDGKHVWVQGATVWARNRSGDVVCYPGDGYWLCR</sequence>
<dbReference type="EMBL" id="BMPI01000059">
    <property type="protein sequence ID" value="GGM69343.1"/>
    <property type="molecule type" value="Genomic_DNA"/>
</dbReference>
<evidence type="ECO:0000313" key="1">
    <source>
        <dbReference type="EMBL" id="GGM69343.1"/>
    </source>
</evidence>
<keyword evidence="2" id="KW-1185">Reference proteome</keyword>
<name>A0A917U9R8_9ACTN</name>